<keyword evidence="1" id="KW-0812">Transmembrane</keyword>
<keyword evidence="1" id="KW-1133">Transmembrane helix</keyword>
<proteinExistence type="predicted"/>
<reference evidence="2" key="1">
    <citation type="submission" date="2018-02" db="EMBL/GenBank/DDBJ databases">
        <title>Rhizophora mucronata_Transcriptome.</title>
        <authorList>
            <person name="Meera S.P."/>
            <person name="Sreeshan A."/>
            <person name="Augustine A."/>
        </authorList>
    </citation>
    <scope>NUCLEOTIDE SEQUENCE</scope>
    <source>
        <tissue evidence="2">Leaf</tissue>
    </source>
</reference>
<protein>
    <submittedName>
        <fullName evidence="2">Uncharacterized protein</fullName>
    </submittedName>
</protein>
<feature type="transmembrane region" description="Helical" evidence="1">
    <location>
        <begin position="22"/>
        <end position="41"/>
    </location>
</feature>
<accession>A0A2P2NXB4</accession>
<evidence type="ECO:0000256" key="1">
    <source>
        <dbReference type="SAM" id="Phobius"/>
    </source>
</evidence>
<sequence>MHLLEYIFGHTLLFEFHQQCYISFYMWSQVVMHYALGFVIFF</sequence>
<keyword evidence="1" id="KW-0472">Membrane</keyword>
<dbReference type="EMBL" id="GGEC01066600">
    <property type="protein sequence ID" value="MBX47084.1"/>
    <property type="molecule type" value="Transcribed_RNA"/>
</dbReference>
<dbReference type="AlphaFoldDB" id="A0A2P2NXB4"/>
<name>A0A2P2NXB4_RHIMU</name>
<evidence type="ECO:0000313" key="2">
    <source>
        <dbReference type="EMBL" id="MBX47084.1"/>
    </source>
</evidence>
<organism evidence="2">
    <name type="scientific">Rhizophora mucronata</name>
    <name type="common">Asiatic mangrove</name>
    <dbReference type="NCBI Taxonomy" id="61149"/>
    <lineage>
        <taxon>Eukaryota</taxon>
        <taxon>Viridiplantae</taxon>
        <taxon>Streptophyta</taxon>
        <taxon>Embryophyta</taxon>
        <taxon>Tracheophyta</taxon>
        <taxon>Spermatophyta</taxon>
        <taxon>Magnoliopsida</taxon>
        <taxon>eudicotyledons</taxon>
        <taxon>Gunneridae</taxon>
        <taxon>Pentapetalae</taxon>
        <taxon>rosids</taxon>
        <taxon>fabids</taxon>
        <taxon>Malpighiales</taxon>
        <taxon>Rhizophoraceae</taxon>
        <taxon>Rhizophora</taxon>
    </lineage>
</organism>